<dbReference type="Gene3D" id="1.10.40.110">
    <property type="match status" value="1"/>
</dbReference>
<organism evidence="3 4">
    <name type="scientific">Sphingobium boeckii</name>
    <dbReference type="NCBI Taxonomy" id="1082345"/>
    <lineage>
        <taxon>Bacteria</taxon>
        <taxon>Pseudomonadati</taxon>
        <taxon>Pseudomonadota</taxon>
        <taxon>Alphaproteobacteria</taxon>
        <taxon>Sphingomonadales</taxon>
        <taxon>Sphingomonadaceae</taxon>
        <taxon>Sphingobium</taxon>
    </lineage>
</organism>
<dbReference type="SUPFAM" id="SSF52833">
    <property type="entry name" value="Thioredoxin-like"/>
    <property type="match status" value="1"/>
</dbReference>
<proteinExistence type="predicted"/>
<dbReference type="AlphaFoldDB" id="A0A7W9AI88"/>
<feature type="signal peptide" evidence="1">
    <location>
        <begin position="1"/>
        <end position="17"/>
    </location>
</feature>
<dbReference type="RefSeq" id="WP_184018134.1">
    <property type="nucleotide sequence ID" value="NZ_JACIJC010000003.1"/>
</dbReference>
<protein>
    <submittedName>
        <fullName evidence="3">Protein-disulfide isomerase</fullName>
    </submittedName>
</protein>
<keyword evidence="3" id="KW-0413">Isomerase</keyword>
<name>A0A7W9AI88_9SPHN</name>
<keyword evidence="4" id="KW-1185">Reference proteome</keyword>
<dbReference type="InterPro" id="IPR012336">
    <property type="entry name" value="Thioredoxin-like_fold"/>
</dbReference>
<keyword evidence="1" id="KW-0732">Signal</keyword>
<dbReference type="PROSITE" id="PS51257">
    <property type="entry name" value="PROKAR_LIPOPROTEIN"/>
    <property type="match status" value="1"/>
</dbReference>
<reference evidence="3 4" key="1">
    <citation type="submission" date="2020-08" db="EMBL/GenBank/DDBJ databases">
        <title>Genomic Encyclopedia of Type Strains, Phase IV (KMG-IV): sequencing the most valuable type-strain genomes for metagenomic binning, comparative biology and taxonomic classification.</title>
        <authorList>
            <person name="Goeker M."/>
        </authorList>
    </citation>
    <scope>NUCLEOTIDE SEQUENCE [LARGE SCALE GENOMIC DNA]</scope>
    <source>
        <strain evidence="3 4">DSM 25079</strain>
    </source>
</reference>
<dbReference type="Pfam" id="PF13462">
    <property type="entry name" value="Thioredoxin_4"/>
    <property type="match status" value="1"/>
</dbReference>
<evidence type="ECO:0000313" key="3">
    <source>
        <dbReference type="EMBL" id="MBB5686100.1"/>
    </source>
</evidence>
<dbReference type="EMBL" id="JACIJC010000003">
    <property type="protein sequence ID" value="MBB5686100.1"/>
    <property type="molecule type" value="Genomic_DNA"/>
</dbReference>
<sequence length="243" mass="25580">MKLKSALPILTIAIALAACSKEDAGNNAASSNTAGVTAPAGAQWTETASKTEAGGFLLGNPDAKVKLIEYGALSCSHCAQFSAESSAPMKALIAKGTLSYEMRPFLLNILDMPAFLLARCNGPVPYFPISEQIFADQANWLGLAQQLTPADQAAWQGLKPEQVAPLIAAKLQLDTFVQQRGVAPEKAKACLSDKAAIDELSKITESGVKEFEITGTPTFVVNGTVERVGTWKDLEPMLIAAGA</sequence>
<dbReference type="InterPro" id="IPR036249">
    <property type="entry name" value="Thioredoxin-like_sf"/>
</dbReference>
<dbReference type="GO" id="GO:0016853">
    <property type="term" value="F:isomerase activity"/>
    <property type="evidence" value="ECO:0007669"/>
    <property type="project" value="UniProtKB-KW"/>
</dbReference>
<evidence type="ECO:0000313" key="4">
    <source>
        <dbReference type="Proteomes" id="UP000549617"/>
    </source>
</evidence>
<feature type="domain" description="Thioredoxin-like fold" evidence="2">
    <location>
        <begin position="54"/>
        <end position="232"/>
    </location>
</feature>
<comment type="caution">
    <text evidence="3">The sequence shown here is derived from an EMBL/GenBank/DDBJ whole genome shotgun (WGS) entry which is preliminary data.</text>
</comment>
<accession>A0A7W9AI88</accession>
<evidence type="ECO:0000259" key="2">
    <source>
        <dbReference type="Pfam" id="PF13462"/>
    </source>
</evidence>
<dbReference type="Proteomes" id="UP000549617">
    <property type="component" value="Unassembled WGS sequence"/>
</dbReference>
<gene>
    <name evidence="3" type="ORF">FHS49_002116</name>
</gene>
<evidence type="ECO:0000256" key="1">
    <source>
        <dbReference type="SAM" id="SignalP"/>
    </source>
</evidence>
<dbReference type="Gene3D" id="3.40.30.10">
    <property type="entry name" value="Glutaredoxin"/>
    <property type="match status" value="1"/>
</dbReference>
<feature type="chain" id="PRO_5030892613" evidence="1">
    <location>
        <begin position="18"/>
        <end position="243"/>
    </location>
</feature>